<dbReference type="PANTHER" id="PTHR43431">
    <property type="entry name" value="OXIDOREDUCTASE, SHORT CHAIN DEHYDROGENASE/REDUCTASE FAMILY (AFU_ORTHOLOGUE AFUA_5G14000)"/>
    <property type="match status" value="1"/>
</dbReference>
<gene>
    <name evidence="1" type="ORF">JY651_27050</name>
</gene>
<reference evidence="1 2" key="1">
    <citation type="submission" date="2021-02" db="EMBL/GenBank/DDBJ databases">
        <title>De Novo genome assembly of isolated myxobacteria.</title>
        <authorList>
            <person name="Stevens D.C."/>
        </authorList>
    </citation>
    <scope>NUCLEOTIDE SEQUENCE [LARGE SCALE GENOMIC DNA]</scope>
    <source>
        <strain evidence="2">SCPEA02</strain>
    </source>
</reference>
<dbReference type="InterPro" id="IPR002347">
    <property type="entry name" value="SDR_fam"/>
</dbReference>
<dbReference type="Gene3D" id="3.40.50.720">
    <property type="entry name" value="NAD(P)-binding Rossmann-like Domain"/>
    <property type="match status" value="1"/>
</dbReference>
<protein>
    <submittedName>
        <fullName evidence="1">SDR family NAD(P)-dependent oxidoreductase</fullName>
    </submittedName>
</protein>
<dbReference type="Proteomes" id="UP000662747">
    <property type="component" value="Chromosome"/>
</dbReference>
<dbReference type="SUPFAM" id="SSF51735">
    <property type="entry name" value="NAD(P)-binding Rossmann-fold domains"/>
    <property type="match status" value="1"/>
</dbReference>
<dbReference type="EMBL" id="CP071090">
    <property type="protein sequence ID" value="QSQ19006.1"/>
    <property type="molecule type" value="Genomic_DNA"/>
</dbReference>
<dbReference type="Pfam" id="PF00106">
    <property type="entry name" value="adh_short"/>
    <property type="match status" value="1"/>
</dbReference>
<organism evidence="1 2">
    <name type="scientific">Pyxidicoccus parkwayensis</name>
    <dbReference type="NCBI Taxonomy" id="2813578"/>
    <lineage>
        <taxon>Bacteria</taxon>
        <taxon>Pseudomonadati</taxon>
        <taxon>Myxococcota</taxon>
        <taxon>Myxococcia</taxon>
        <taxon>Myxococcales</taxon>
        <taxon>Cystobacterineae</taxon>
        <taxon>Myxococcaceae</taxon>
        <taxon>Pyxidicoccus</taxon>
    </lineage>
</organism>
<accession>A0ABX7NNN1</accession>
<evidence type="ECO:0000313" key="2">
    <source>
        <dbReference type="Proteomes" id="UP000662747"/>
    </source>
</evidence>
<sequence length="228" mass="24113">MTPTIVVCGHGPGISDAVARRFGKEGFAVALVARNAERLKASAQELSSKGINAKAFPCDLASPESVRSLIREVRASLGPIAVLHWNAYSNRARDLLAASTEELRAAFDVAVVGFITGVQESLSDLKQQKGAVLVTGGALAYFNPRMEAGAGQWGVMGLALEKAAQLKTVGLLHHRLAREGVYVGEVVVGGTVRGTAFDSGHGNLEASDIAESVWALYKRRSEVSINFP</sequence>
<evidence type="ECO:0000313" key="1">
    <source>
        <dbReference type="EMBL" id="QSQ19006.1"/>
    </source>
</evidence>
<name>A0ABX7NNN1_9BACT</name>
<dbReference type="InterPro" id="IPR036291">
    <property type="entry name" value="NAD(P)-bd_dom_sf"/>
</dbReference>
<dbReference type="RefSeq" id="WP_206720594.1">
    <property type="nucleotide sequence ID" value="NZ_CP071090.1"/>
</dbReference>
<keyword evidence="2" id="KW-1185">Reference proteome</keyword>
<proteinExistence type="predicted"/>
<dbReference type="PANTHER" id="PTHR43431:SF7">
    <property type="entry name" value="OXIDOREDUCTASE, SHORT CHAIN DEHYDROGENASE_REDUCTASE FAMILY (AFU_ORTHOLOGUE AFUA_5G14000)"/>
    <property type="match status" value="1"/>
</dbReference>